<dbReference type="SUPFAM" id="SSF51735">
    <property type="entry name" value="NAD(P)-binding Rossmann-fold domains"/>
    <property type="match status" value="1"/>
</dbReference>
<feature type="binding site" evidence="12">
    <location>
        <position position="213"/>
    </location>
    <ligand>
        <name>1-deoxy-D-xylulose 5-phosphate</name>
        <dbReference type="ChEBI" id="CHEBI:57792"/>
    </ligand>
</feature>
<dbReference type="InterPro" id="IPR036291">
    <property type="entry name" value="NAD(P)-bd_dom_sf"/>
</dbReference>
<name>A0AAU7FBA4_9NEIS</name>
<feature type="binding site" evidence="12">
    <location>
        <position position="130"/>
    </location>
    <ligand>
        <name>NADPH</name>
        <dbReference type="ChEBI" id="CHEBI:57783"/>
    </ligand>
</feature>
<dbReference type="InterPro" id="IPR013512">
    <property type="entry name" value="DXP_reductoisomerase_N"/>
</dbReference>
<organism evidence="16">
    <name type="scientific">Chitinibacter mangrovi</name>
    <dbReference type="NCBI Taxonomy" id="3153927"/>
    <lineage>
        <taxon>Bacteria</taxon>
        <taxon>Pseudomonadati</taxon>
        <taxon>Pseudomonadota</taxon>
        <taxon>Betaproteobacteria</taxon>
        <taxon>Neisseriales</taxon>
        <taxon>Chitinibacteraceae</taxon>
        <taxon>Chitinibacter</taxon>
    </lineage>
</organism>
<keyword evidence="5 12" id="KW-0479">Metal-binding</keyword>
<dbReference type="PANTHER" id="PTHR30525">
    <property type="entry name" value="1-DEOXY-D-XYLULOSE 5-PHOSPHATE REDUCTOISOMERASE"/>
    <property type="match status" value="1"/>
</dbReference>
<reference evidence="16" key="1">
    <citation type="submission" date="2024-05" db="EMBL/GenBank/DDBJ databases">
        <authorList>
            <person name="Yang L."/>
            <person name="Pan L."/>
        </authorList>
    </citation>
    <scope>NUCLEOTIDE SEQUENCE</scope>
    <source>
        <strain evidence="16">FCG-7</strain>
    </source>
</reference>
<feature type="binding site" evidence="12">
    <location>
        <position position="235"/>
    </location>
    <ligand>
        <name>1-deoxy-D-xylulose 5-phosphate</name>
        <dbReference type="ChEBI" id="CHEBI:57792"/>
    </ligand>
</feature>
<dbReference type="AlphaFoldDB" id="A0AAU7FBA4"/>
<evidence type="ECO:0000313" key="16">
    <source>
        <dbReference type="EMBL" id="XBM00828.1"/>
    </source>
</evidence>
<dbReference type="EC" id="1.1.1.267" evidence="4 12"/>
<dbReference type="FunFam" id="3.40.50.720:FF:000045">
    <property type="entry name" value="1-deoxy-D-xylulose 5-phosphate reductoisomerase"/>
    <property type="match status" value="1"/>
</dbReference>
<evidence type="ECO:0000256" key="4">
    <source>
        <dbReference type="ARBA" id="ARBA00012366"/>
    </source>
</evidence>
<feature type="binding site" evidence="12">
    <location>
        <position position="156"/>
    </location>
    <ligand>
        <name>1-deoxy-D-xylulose 5-phosphate</name>
        <dbReference type="ChEBI" id="CHEBI:57792"/>
    </ligand>
</feature>
<evidence type="ECO:0000256" key="6">
    <source>
        <dbReference type="ARBA" id="ARBA00022857"/>
    </source>
</evidence>
<feature type="binding site" evidence="12">
    <location>
        <position position="16"/>
    </location>
    <ligand>
        <name>NADPH</name>
        <dbReference type="ChEBI" id="CHEBI:57783"/>
    </ligand>
</feature>
<feature type="binding site" evidence="12">
    <location>
        <position position="154"/>
    </location>
    <ligand>
        <name>Mn(2+)</name>
        <dbReference type="ChEBI" id="CHEBI:29035"/>
    </ligand>
</feature>
<keyword evidence="9 12" id="KW-0414">Isoprene biosynthesis</keyword>
<evidence type="ECO:0000256" key="5">
    <source>
        <dbReference type="ARBA" id="ARBA00022723"/>
    </source>
</evidence>
<comment type="caution">
    <text evidence="12">Lacks conserved residue(s) required for the propagation of feature annotation.</text>
</comment>
<dbReference type="InterPro" id="IPR026877">
    <property type="entry name" value="DXPR_C"/>
</dbReference>
<comment type="similarity">
    <text evidence="3 12">Belongs to the DXR family.</text>
</comment>
<dbReference type="PANTHER" id="PTHR30525:SF0">
    <property type="entry name" value="1-DEOXY-D-XYLULOSE 5-PHOSPHATE REDUCTOISOMERASE, CHLOROPLASTIC"/>
    <property type="match status" value="1"/>
</dbReference>
<evidence type="ECO:0000256" key="11">
    <source>
        <dbReference type="ARBA" id="ARBA00071224"/>
    </source>
</evidence>
<keyword evidence="12" id="KW-0460">Magnesium</keyword>
<comment type="cofactor">
    <cofactor evidence="12">
        <name>Mg(2+)</name>
        <dbReference type="ChEBI" id="CHEBI:18420"/>
    </cofactor>
    <cofactor evidence="12">
        <name>Mn(2+)</name>
        <dbReference type="ChEBI" id="CHEBI:29035"/>
    </cofactor>
</comment>
<feature type="binding site" evidence="12">
    <location>
        <position position="14"/>
    </location>
    <ligand>
        <name>NADPH</name>
        <dbReference type="ChEBI" id="CHEBI:57783"/>
    </ligand>
</feature>
<keyword evidence="7 12" id="KW-0560">Oxidoreductase</keyword>
<accession>A0AAU7FBA4</accession>
<dbReference type="Pfam" id="PF08436">
    <property type="entry name" value="DXP_redisom_C"/>
    <property type="match status" value="1"/>
</dbReference>
<dbReference type="InterPro" id="IPR013644">
    <property type="entry name" value="DXP_reductoisomerase_C"/>
</dbReference>
<evidence type="ECO:0000256" key="7">
    <source>
        <dbReference type="ARBA" id="ARBA00023002"/>
    </source>
</evidence>
<feature type="domain" description="1-deoxy-D-xylulose 5-phosphate reductoisomerase N-terminal" evidence="13">
    <location>
        <begin position="8"/>
        <end position="136"/>
    </location>
</feature>
<dbReference type="InterPro" id="IPR036169">
    <property type="entry name" value="DXPR_C_sf"/>
</dbReference>
<dbReference type="GO" id="GO:0030145">
    <property type="term" value="F:manganese ion binding"/>
    <property type="evidence" value="ECO:0007669"/>
    <property type="project" value="TreeGrafter"/>
</dbReference>
<dbReference type="NCBIfam" id="NF009114">
    <property type="entry name" value="PRK12464.1"/>
    <property type="match status" value="1"/>
</dbReference>
<feature type="binding site" evidence="12">
    <location>
        <position position="226"/>
    </location>
    <ligand>
        <name>1-deoxy-D-xylulose 5-phosphate</name>
        <dbReference type="ChEBI" id="CHEBI:57792"/>
    </ligand>
</feature>
<comment type="pathway">
    <text evidence="2 12">Isoprenoid biosynthesis; isopentenyl diphosphate biosynthesis via DXP pathway; isopentenyl diphosphate from 1-deoxy-D-xylulose 5-phosphate: step 1/6.</text>
</comment>
<feature type="binding site" evidence="12">
    <location>
        <position position="190"/>
    </location>
    <ligand>
        <name>1-deoxy-D-xylulose 5-phosphate</name>
        <dbReference type="ChEBI" id="CHEBI:57792"/>
    </ligand>
</feature>
<dbReference type="Gene3D" id="1.10.1740.10">
    <property type="match status" value="1"/>
</dbReference>
<feature type="binding site" evidence="12">
    <location>
        <position position="231"/>
    </location>
    <ligand>
        <name>1-deoxy-D-xylulose 5-phosphate</name>
        <dbReference type="ChEBI" id="CHEBI:57792"/>
    </ligand>
</feature>
<evidence type="ECO:0000259" key="14">
    <source>
        <dbReference type="Pfam" id="PF08436"/>
    </source>
</evidence>
<dbReference type="Gene3D" id="3.40.50.720">
    <property type="entry name" value="NAD(P)-binding Rossmann-like Domain"/>
    <property type="match status" value="1"/>
</dbReference>
<feature type="binding site" evidence="12">
    <location>
        <position position="40"/>
    </location>
    <ligand>
        <name>NADPH</name>
        <dbReference type="ChEBI" id="CHEBI:57783"/>
    </ligand>
</feature>
<dbReference type="NCBIfam" id="TIGR00243">
    <property type="entry name" value="Dxr"/>
    <property type="match status" value="1"/>
</dbReference>
<feature type="binding site" evidence="12">
    <location>
        <position position="235"/>
    </location>
    <ligand>
        <name>Mn(2+)</name>
        <dbReference type="ChEBI" id="CHEBI:29035"/>
    </ligand>
</feature>
<gene>
    <name evidence="16" type="primary">ispC</name>
    <name evidence="12" type="synonym">dxr</name>
    <name evidence="16" type="ORF">ABHF33_00665</name>
</gene>
<dbReference type="InterPro" id="IPR003821">
    <property type="entry name" value="DXP_reductoisomerase"/>
</dbReference>
<feature type="binding site" evidence="12">
    <location>
        <position position="155"/>
    </location>
    <ligand>
        <name>1-deoxy-D-xylulose 5-phosphate</name>
        <dbReference type="ChEBI" id="CHEBI:57792"/>
    </ligand>
</feature>
<dbReference type="SUPFAM" id="SSF69055">
    <property type="entry name" value="1-deoxy-D-xylulose-5-phosphate reductoisomerase, C-terminal domain"/>
    <property type="match status" value="1"/>
</dbReference>
<proteinExistence type="inferred from homology"/>
<feature type="domain" description="DXP reductoisomerase C-terminal" evidence="15">
    <location>
        <begin position="275"/>
        <end position="391"/>
    </location>
</feature>
<sequence>MPQTKRIITILGATGSIGQSTLDVVAQHPELYSVFAVSGASQIDKLLEIGQQFQPKIIVVLDEVRAKQVRDGLQALALDIEVQVGEQALIDIAIAPEVDTVMASIVGAAGMPATLAAAQAGKRVLLANKETLVLAGQIFMDVVSQSGAQLLPIDSEHNAIYQSLPIGFREQPYGSSFVEAGIEKLLLTASGGPFRSHTLAQLEQITPAQAIKHPNWSMGKKISVDSASLMNKGLEVIEAHWLFNAPIDRIDVVVHPQSVIHSMVQYCDGSVMAQLGSPDMRTPIAYGLAYPERISAGVKLLDLFAIARLDFEAPDHQRFPCLGLAYAAIREGGAAPAILNAANEVAVAAFLAEQIRFTQIPQLIESTLMAKAGLASGSLDELLAADHQARTHAQALVAKWRTAIAC</sequence>
<dbReference type="PIRSF" id="PIRSF006205">
    <property type="entry name" value="Dxp_reductismrs"/>
    <property type="match status" value="1"/>
</dbReference>
<evidence type="ECO:0000256" key="12">
    <source>
        <dbReference type="HAMAP-Rule" id="MF_00183"/>
    </source>
</evidence>
<comment type="catalytic activity">
    <reaction evidence="10">
        <text>2-C-methyl-D-erythritol 4-phosphate + NADP(+) = 1-deoxy-D-xylulose 5-phosphate + NADPH + H(+)</text>
        <dbReference type="Rhea" id="RHEA:13717"/>
        <dbReference type="ChEBI" id="CHEBI:15378"/>
        <dbReference type="ChEBI" id="CHEBI:57783"/>
        <dbReference type="ChEBI" id="CHEBI:57792"/>
        <dbReference type="ChEBI" id="CHEBI:58262"/>
        <dbReference type="ChEBI" id="CHEBI:58349"/>
        <dbReference type="EC" id="1.1.1.267"/>
    </reaction>
    <physiologicalReaction direction="right-to-left" evidence="10">
        <dbReference type="Rhea" id="RHEA:13719"/>
    </physiologicalReaction>
</comment>
<dbReference type="KEGG" id="cmav:ABHF33_00665"/>
<dbReference type="GO" id="GO:0030604">
    <property type="term" value="F:1-deoxy-D-xylulose-5-phosphate reductoisomerase activity"/>
    <property type="evidence" value="ECO:0007669"/>
    <property type="project" value="UniProtKB-UniRule"/>
</dbReference>
<keyword evidence="6 12" id="KW-0521">NADP</keyword>
<evidence type="ECO:0000259" key="15">
    <source>
        <dbReference type="Pfam" id="PF13288"/>
    </source>
</evidence>
<dbReference type="EMBL" id="CP157355">
    <property type="protein sequence ID" value="XBM00828.1"/>
    <property type="molecule type" value="Genomic_DNA"/>
</dbReference>
<evidence type="ECO:0000256" key="10">
    <source>
        <dbReference type="ARBA" id="ARBA00048543"/>
    </source>
</evidence>
<evidence type="ECO:0000256" key="2">
    <source>
        <dbReference type="ARBA" id="ARBA00005094"/>
    </source>
</evidence>
<dbReference type="GO" id="GO:0070402">
    <property type="term" value="F:NADPH binding"/>
    <property type="evidence" value="ECO:0007669"/>
    <property type="project" value="InterPro"/>
</dbReference>
<dbReference type="SUPFAM" id="SSF55347">
    <property type="entry name" value="Glyceraldehyde-3-phosphate dehydrogenase-like, C-terminal domain"/>
    <property type="match status" value="1"/>
</dbReference>
<feature type="binding site" evidence="12">
    <location>
        <position position="219"/>
    </location>
    <ligand>
        <name>NADPH</name>
        <dbReference type="ChEBI" id="CHEBI:57783"/>
    </ligand>
</feature>
<feature type="binding site" evidence="12">
    <location>
        <position position="128"/>
    </location>
    <ligand>
        <name>NADPH</name>
        <dbReference type="ChEBI" id="CHEBI:57783"/>
    </ligand>
</feature>
<feature type="binding site" evidence="12">
    <location>
        <position position="232"/>
    </location>
    <ligand>
        <name>1-deoxy-D-xylulose 5-phosphate</name>
        <dbReference type="ChEBI" id="CHEBI:57792"/>
    </ligand>
</feature>
<dbReference type="Pfam" id="PF02670">
    <property type="entry name" value="DXP_reductoisom"/>
    <property type="match status" value="1"/>
</dbReference>
<dbReference type="FunFam" id="1.10.1740.10:FF:000004">
    <property type="entry name" value="1-deoxy-D-xylulose 5-phosphate reductoisomerase"/>
    <property type="match status" value="1"/>
</dbReference>
<dbReference type="HAMAP" id="MF_00183">
    <property type="entry name" value="DXP_reductoisom"/>
    <property type="match status" value="1"/>
</dbReference>
<protein>
    <recommendedName>
        <fullName evidence="11 12">1-deoxy-D-xylulose 5-phosphate reductoisomerase</fullName>
        <shortName evidence="12">DXP reductoisomerase</shortName>
        <ecNumber evidence="4 12">1.1.1.267</ecNumber>
    </recommendedName>
    <alternativeName>
        <fullName evidence="12">1-deoxyxylulose-5-phosphate reductoisomerase</fullName>
    </alternativeName>
    <alternativeName>
        <fullName evidence="12">2-C-methyl-D-erythritol 4-phosphate synthase</fullName>
    </alternativeName>
</protein>
<dbReference type="GO" id="GO:0051484">
    <property type="term" value="P:isopentenyl diphosphate biosynthetic process, methylerythritol 4-phosphate pathway involved in terpenoid biosynthetic process"/>
    <property type="evidence" value="ECO:0007669"/>
    <property type="project" value="UniProtKB-ARBA"/>
</dbReference>
<keyword evidence="8 12" id="KW-0464">Manganese</keyword>
<feature type="binding site" evidence="12">
    <location>
        <position position="129"/>
    </location>
    <ligand>
        <name>1-deoxy-D-xylulose 5-phosphate</name>
        <dbReference type="ChEBI" id="CHEBI:57792"/>
    </ligand>
</feature>
<feature type="domain" description="1-deoxy-D-xylulose 5-phosphate reductoisomerase C-terminal" evidence="14">
    <location>
        <begin position="150"/>
        <end position="243"/>
    </location>
</feature>
<dbReference type="RefSeq" id="WP_348945157.1">
    <property type="nucleotide sequence ID" value="NZ_CP157355.1"/>
</dbReference>
<dbReference type="Pfam" id="PF13288">
    <property type="entry name" value="DXPR_C"/>
    <property type="match status" value="1"/>
</dbReference>
<feature type="binding site" evidence="12">
    <location>
        <position position="15"/>
    </location>
    <ligand>
        <name>NADPH</name>
        <dbReference type="ChEBI" id="CHEBI:57783"/>
    </ligand>
</feature>
<comment type="function">
    <text evidence="12">Catalyzes the NADPH-dependent rearrangement and reduction of 1-deoxy-D-xylulose-5-phosphate (DXP) to 2-C-methyl-D-erythritol 4-phosphate (MEP).</text>
</comment>
<evidence type="ECO:0000256" key="8">
    <source>
        <dbReference type="ARBA" id="ARBA00023211"/>
    </source>
</evidence>
<feature type="binding site" evidence="12">
    <location>
        <position position="17"/>
    </location>
    <ligand>
        <name>NADPH</name>
        <dbReference type="ChEBI" id="CHEBI:57783"/>
    </ligand>
</feature>
<evidence type="ECO:0000256" key="9">
    <source>
        <dbReference type="ARBA" id="ARBA00023229"/>
    </source>
</evidence>
<comment type="cofactor">
    <cofactor evidence="1">
        <name>Co(2+)</name>
        <dbReference type="ChEBI" id="CHEBI:48828"/>
    </cofactor>
</comment>
<evidence type="ECO:0000256" key="1">
    <source>
        <dbReference type="ARBA" id="ARBA00001941"/>
    </source>
</evidence>
<feature type="binding site" evidence="12">
    <location>
        <position position="156"/>
    </location>
    <ligand>
        <name>Mn(2+)</name>
        <dbReference type="ChEBI" id="CHEBI:29035"/>
    </ligand>
</feature>
<evidence type="ECO:0000256" key="3">
    <source>
        <dbReference type="ARBA" id="ARBA00006825"/>
    </source>
</evidence>
<dbReference type="NCBIfam" id="NF003938">
    <property type="entry name" value="PRK05447.1-1"/>
    <property type="match status" value="1"/>
</dbReference>
<evidence type="ECO:0000259" key="13">
    <source>
        <dbReference type="Pfam" id="PF02670"/>
    </source>
</evidence>